<name>A0A6C0KP31_9ZZZZ</name>
<feature type="domain" description="C2H2-type" evidence="1">
    <location>
        <begin position="58"/>
        <end position="78"/>
    </location>
</feature>
<evidence type="ECO:0000313" key="2">
    <source>
        <dbReference type="EMBL" id="QHU18941.1"/>
    </source>
</evidence>
<protein>
    <recommendedName>
        <fullName evidence="1">C2H2-type domain-containing protein</fullName>
    </recommendedName>
</protein>
<feature type="domain" description="C2H2-type" evidence="1">
    <location>
        <begin position="12"/>
        <end position="36"/>
    </location>
</feature>
<dbReference type="AlphaFoldDB" id="A0A6C0KP31"/>
<reference evidence="2" key="1">
    <citation type="journal article" date="2020" name="Nature">
        <title>Giant virus diversity and host interactions through global metagenomics.</title>
        <authorList>
            <person name="Schulz F."/>
            <person name="Roux S."/>
            <person name="Paez-Espino D."/>
            <person name="Jungbluth S."/>
            <person name="Walsh D.A."/>
            <person name="Denef V.J."/>
            <person name="McMahon K.D."/>
            <person name="Konstantinidis K.T."/>
            <person name="Eloe-Fadrosh E.A."/>
            <person name="Kyrpides N.C."/>
            <person name="Woyke T."/>
        </authorList>
    </citation>
    <scope>NUCLEOTIDE SEQUENCE</scope>
    <source>
        <strain evidence="2">GVMAG-S-3300013014-104</strain>
    </source>
</reference>
<organism evidence="2">
    <name type="scientific">viral metagenome</name>
    <dbReference type="NCBI Taxonomy" id="1070528"/>
    <lineage>
        <taxon>unclassified sequences</taxon>
        <taxon>metagenomes</taxon>
        <taxon>organismal metagenomes</taxon>
    </lineage>
</organism>
<evidence type="ECO:0000259" key="1">
    <source>
        <dbReference type="SMART" id="SM00355"/>
    </source>
</evidence>
<sequence length="308" mass="35883">MATIFPQKKHRFNCEFCNIISGNKKDFEKHLLTAKHKKLSSVNKQLTDFSPISSNMQLICNQCSKKYKSRVGLWKHSKNCIIIKEDEKLQNNLENQLTDKHMILMLLKDNNEFKNMMMDQNKKIMELAEKAGTNNSFNNSNNKTFNLQVFLNETCKDAINLTDFINQIKISINDLEETGQLGYADGISKVFIKNLNGIDYNMRPLHCSDSKREILYFKDDDQWTKDDEQKTVLTKAIKQVAHKNIKQISEWQKIHPEYNDPDSKQNDKYMKIVLNSMSGSTKEESDKNYEKIAKNIVKEVVIEKNLNV</sequence>
<dbReference type="SMART" id="SM00355">
    <property type="entry name" value="ZnF_C2H2"/>
    <property type="match status" value="2"/>
</dbReference>
<accession>A0A6C0KP31</accession>
<proteinExistence type="predicted"/>
<dbReference type="EMBL" id="MN740943">
    <property type="protein sequence ID" value="QHU18941.1"/>
    <property type="molecule type" value="Genomic_DNA"/>
</dbReference>
<dbReference type="InterPro" id="IPR013087">
    <property type="entry name" value="Znf_C2H2_type"/>
</dbReference>